<keyword evidence="5 8" id="KW-0812">Transmembrane</keyword>
<feature type="transmembrane region" description="Helical" evidence="8">
    <location>
        <begin position="188"/>
        <end position="209"/>
    </location>
</feature>
<keyword evidence="7 8" id="KW-0472">Membrane</keyword>
<evidence type="ECO:0000256" key="2">
    <source>
        <dbReference type="ARBA" id="ARBA00007935"/>
    </source>
</evidence>
<dbReference type="FunFam" id="1.10.3470.10:FF:000001">
    <property type="entry name" value="Vitamin B12 ABC transporter permease BtuC"/>
    <property type="match status" value="1"/>
</dbReference>
<evidence type="ECO:0000256" key="1">
    <source>
        <dbReference type="ARBA" id="ARBA00004651"/>
    </source>
</evidence>
<dbReference type="Pfam" id="PF01032">
    <property type="entry name" value="FecCD"/>
    <property type="match status" value="1"/>
</dbReference>
<comment type="subcellular location">
    <subcellularLocation>
        <location evidence="1">Cell membrane</location>
        <topology evidence="1">Multi-pass membrane protein</topology>
    </subcellularLocation>
</comment>
<organism evidence="9 10">
    <name type="scientific">Slackia exigua (strain ATCC 700122 / DSM 15923 / CIP 105133 / JCM 11022 / KCTC 5966 / S-7)</name>
    <dbReference type="NCBI Taxonomy" id="649764"/>
    <lineage>
        <taxon>Bacteria</taxon>
        <taxon>Bacillati</taxon>
        <taxon>Actinomycetota</taxon>
        <taxon>Coriobacteriia</taxon>
        <taxon>Eggerthellales</taxon>
        <taxon>Eggerthellaceae</taxon>
        <taxon>Slackia</taxon>
    </lineage>
</organism>
<feature type="transmembrane region" description="Helical" evidence="8">
    <location>
        <begin position="123"/>
        <end position="144"/>
    </location>
</feature>
<dbReference type="RefSeq" id="WP_006362713.1">
    <property type="nucleotide sequence ID" value="NZ_GG700631.1"/>
</dbReference>
<comment type="caution">
    <text evidence="9">The sequence shown here is derived from an EMBL/GenBank/DDBJ whole genome shotgun (WGS) entry which is preliminary data.</text>
</comment>
<name>D0WHY2_SLAES</name>
<evidence type="ECO:0000256" key="5">
    <source>
        <dbReference type="ARBA" id="ARBA00022692"/>
    </source>
</evidence>
<feature type="transmembrane region" description="Helical" evidence="8">
    <location>
        <begin position="37"/>
        <end position="61"/>
    </location>
</feature>
<keyword evidence="10" id="KW-1185">Reference proteome</keyword>
<dbReference type="OrthoDB" id="9782305at2"/>
<dbReference type="STRING" id="649764.HMPREF0762_01454"/>
<dbReference type="GO" id="GO:0022857">
    <property type="term" value="F:transmembrane transporter activity"/>
    <property type="evidence" value="ECO:0007669"/>
    <property type="project" value="InterPro"/>
</dbReference>
<keyword evidence="3" id="KW-0813">Transport</keyword>
<feature type="transmembrane region" description="Helical" evidence="8">
    <location>
        <begin position="229"/>
        <end position="249"/>
    </location>
</feature>
<evidence type="ECO:0000256" key="6">
    <source>
        <dbReference type="ARBA" id="ARBA00022989"/>
    </source>
</evidence>
<dbReference type="AlphaFoldDB" id="D0WHY2"/>
<dbReference type="SUPFAM" id="SSF81345">
    <property type="entry name" value="ABC transporter involved in vitamin B12 uptake, BtuC"/>
    <property type="match status" value="1"/>
</dbReference>
<dbReference type="InterPro" id="IPR037294">
    <property type="entry name" value="ABC_BtuC-like"/>
</dbReference>
<dbReference type="GO" id="GO:0005886">
    <property type="term" value="C:plasma membrane"/>
    <property type="evidence" value="ECO:0007669"/>
    <property type="project" value="UniProtKB-SubCell"/>
</dbReference>
<dbReference type="EMBL" id="ACUX02000014">
    <property type="protein sequence ID" value="EEZ60929.1"/>
    <property type="molecule type" value="Genomic_DNA"/>
</dbReference>
<dbReference type="GeneID" id="85008401"/>
<accession>D0WHY2</accession>
<evidence type="ECO:0000256" key="7">
    <source>
        <dbReference type="ARBA" id="ARBA00023136"/>
    </source>
</evidence>
<dbReference type="HOGENOM" id="CLU_013016_0_0_11"/>
<dbReference type="eggNOG" id="COG0609">
    <property type="taxonomic scope" value="Bacteria"/>
</dbReference>
<feature type="transmembrane region" description="Helical" evidence="8">
    <location>
        <begin position="315"/>
        <end position="333"/>
    </location>
</feature>
<evidence type="ECO:0000256" key="3">
    <source>
        <dbReference type="ARBA" id="ARBA00022448"/>
    </source>
</evidence>
<dbReference type="PANTHER" id="PTHR30472">
    <property type="entry name" value="FERRIC ENTEROBACTIN TRANSPORT SYSTEM PERMEASE PROTEIN"/>
    <property type="match status" value="1"/>
</dbReference>
<dbReference type="GO" id="GO:0033214">
    <property type="term" value="P:siderophore-iron import into cell"/>
    <property type="evidence" value="ECO:0007669"/>
    <property type="project" value="TreeGrafter"/>
</dbReference>
<gene>
    <name evidence="9" type="ORF">HMPREF0762_01454</name>
</gene>
<dbReference type="PANTHER" id="PTHR30472:SF25">
    <property type="entry name" value="ABC TRANSPORTER PERMEASE PROTEIN MJ0876-RELATED"/>
    <property type="match status" value="1"/>
</dbReference>
<dbReference type="CDD" id="cd06550">
    <property type="entry name" value="TM_ABC_iron-siderophores_like"/>
    <property type="match status" value="1"/>
</dbReference>
<dbReference type="Gene3D" id="1.10.3470.10">
    <property type="entry name" value="ABC transporter involved in vitamin B12 uptake, BtuC"/>
    <property type="match status" value="1"/>
</dbReference>
<evidence type="ECO:0000313" key="9">
    <source>
        <dbReference type="EMBL" id="EEZ60929.1"/>
    </source>
</evidence>
<comment type="similarity">
    <text evidence="2">Belongs to the binding-protein-dependent transport system permease family. FecCD subfamily.</text>
</comment>
<evidence type="ECO:0000256" key="8">
    <source>
        <dbReference type="SAM" id="Phobius"/>
    </source>
</evidence>
<feature type="transmembrane region" description="Helical" evidence="8">
    <location>
        <begin position="276"/>
        <end position="303"/>
    </location>
</feature>
<dbReference type="InterPro" id="IPR000522">
    <property type="entry name" value="ABC_transptr_permease_BtuC"/>
</dbReference>
<dbReference type="Proteomes" id="UP000006001">
    <property type="component" value="Unassembled WGS sequence"/>
</dbReference>
<feature type="transmembrane region" description="Helical" evidence="8">
    <location>
        <begin position="90"/>
        <end position="111"/>
    </location>
</feature>
<protein>
    <submittedName>
        <fullName evidence="9">Iron chelate uptake ABC transporter, FeCT family, permease protein</fullName>
    </submittedName>
</protein>
<evidence type="ECO:0000313" key="10">
    <source>
        <dbReference type="Proteomes" id="UP000006001"/>
    </source>
</evidence>
<proteinExistence type="inferred from homology"/>
<feature type="transmembrane region" description="Helical" evidence="8">
    <location>
        <begin position="156"/>
        <end position="176"/>
    </location>
</feature>
<sequence length="370" mass="37683">MEEIRLQRARGRLRAKSASAAPAGAGAYRGYLRKKRLAVIGIAIATMAIACASLGMGTIALSPADILSVIVGTADAQTTAVIVNMRLPRILTALVAGIALSLSGCAFQSVLRNPLASASTLGVAQGAAFGASVAIILIAGGGASAFEGATSSVNPVMTAACAFAGAMLSTAVILGLSRLREMTPESIVLAGVALSALFTAGTTLIQYFAEDSQVAAVVFWTFGDLSRVNWSQLAVMAIVTAVSGTFFLAHSRSFNAIESGEGLAHGLGVAVGRTRLACMVAASLAAACVIAFCGIINFVGLVAPHITRRLLGADYRYLMPASALVGASLLLLADIACHAVVAPLILPISAITAFIGAPLFIYLLFKGVSR</sequence>
<evidence type="ECO:0000256" key="4">
    <source>
        <dbReference type="ARBA" id="ARBA00022475"/>
    </source>
</evidence>
<keyword evidence="6 8" id="KW-1133">Transmembrane helix</keyword>
<feature type="transmembrane region" description="Helical" evidence="8">
    <location>
        <begin position="340"/>
        <end position="365"/>
    </location>
</feature>
<keyword evidence="4" id="KW-1003">Cell membrane</keyword>
<reference evidence="9" key="1">
    <citation type="submission" date="2009-10" db="EMBL/GenBank/DDBJ databases">
        <authorList>
            <person name="Weinstock G."/>
            <person name="Sodergren E."/>
            <person name="Clifton S."/>
            <person name="Fulton L."/>
            <person name="Fulton B."/>
            <person name="Courtney L."/>
            <person name="Fronick C."/>
            <person name="Harrison M."/>
            <person name="Strong C."/>
            <person name="Farmer C."/>
            <person name="Delahaunty K."/>
            <person name="Markovic C."/>
            <person name="Hall O."/>
            <person name="Minx P."/>
            <person name="Tomlinson C."/>
            <person name="Mitreva M."/>
            <person name="Nelson J."/>
            <person name="Hou S."/>
            <person name="Wollam A."/>
            <person name="Pepin K.H."/>
            <person name="Johnson M."/>
            <person name="Bhonagiri V."/>
            <person name="Nash W.E."/>
            <person name="Warren W."/>
            <person name="Chinwalla A."/>
            <person name="Mardis E.R."/>
            <person name="Wilson R.K."/>
        </authorList>
    </citation>
    <scope>NUCLEOTIDE SEQUENCE [LARGE SCALE GENOMIC DNA]</scope>
    <source>
        <strain evidence="9">ATCC 700122</strain>
    </source>
</reference>